<dbReference type="InterPro" id="IPR003675">
    <property type="entry name" value="Rce1/LyrA-like_dom"/>
</dbReference>
<protein>
    <submittedName>
        <fullName evidence="3">CPBP family intramembrane metalloprotease</fullName>
    </submittedName>
</protein>
<dbReference type="GO" id="GO:0008237">
    <property type="term" value="F:metallopeptidase activity"/>
    <property type="evidence" value="ECO:0007669"/>
    <property type="project" value="UniProtKB-KW"/>
</dbReference>
<organism evidence="3 4">
    <name type="scientific">Zhenhengia yiwuensis</name>
    <dbReference type="NCBI Taxonomy" id="2763666"/>
    <lineage>
        <taxon>Bacteria</taxon>
        <taxon>Bacillati</taxon>
        <taxon>Bacillota</taxon>
        <taxon>Clostridia</taxon>
        <taxon>Lachnospirales</taxon>
        <taxon>Lachnospiraceae</taxon>
        <taxon>Zhenhengia</taxon>
    </lineage>
</organism>
<evidence type="ECO:0000256" key="1">
    <source>
        <dbReference type="SAM" id="Phobius"/>
    </source>
</evidence>
<gene>
    <name evidence="3" type="ORF">H8718_14760</name>
</gene>
<dbReference type="AlphaFoldDB" id="A0A926IF91"/>
<dbReference type="PANTHER" id="PTHR39430">
    <property type="entry name" value="MEMBRANE-ASSOCIATED PROTEASE-RELATED"/>
    <property type="match status" value="1"/>
</dbReference>
<name>A0A926IF91_9FIRM</name>
<keyword evidence="1" id="KW-1133">Transmembrane helix</keyword>
<proteinExistence type="predicted"/>
<dbReference type="EMBL" id="JACRSY010000028">
    <property type="protein sequence ID" value="MBC8580779.1"/>
    <property type="molecule type" value="Genomic_DNA"/>
</dbReference>
<dbReference type="Proteomes" id="UP000655830">
    <property type="component" value="Unassembled WGS sequence"/>
</dbReference>
<sequence>MLENNRMVQASYEGNKPSLASIIMMPFLFTLTLSIGNVLSELIGSLLFNNLEESLFRIYMQYFQYAVSFALAGAIVVLFMCKVQGKNWRSIGLFKEKAVVSYFKGAGIAFLGIVAIISFLQFKGELTISPIQINRGVHLFGIILIILIAWIIQGAAEELFLRGFMFQAITARYDVYKGIIIPAIVFALLHLGNNGINAISLINILLCGLALMLIVLKDGNLWGAFGFHTAWNLLQGNVFGISISGNMMDVSLFKTVIQADTIWSGGAFGLEGSLLTTLFFILASLVLVRQLSKHNR</sequence>
<dbReference type="PANTHER" id="PTHR39430:SF1">
    <property type="entry name" value="PROTEASE"/>
    <property type="match status" value="1"/>
</dbReference>
<dbReference type="RefSeq" id="WP_249333487.1">
    <property type="nucleotide sequence ID" value="NZ_JACRSY010000028.1"/>
</dbReference>
<feature type="transmembrane region" description="Helical" evidence="1">
    <location>
        <begin position="20"/>
        <end position="39"/>
    </location>
</feature>
<feature type="transmembrane region" description="Helical" evidence="1">
    <location>
        <begin position="173"/>
        <end position="192"/>
    </location>
</feature>
<feature type="domain" description="CAAX prenyl protease 2/Lysostaphin resistance protein A-like" evidence="2">
    <location>
        <begin position="142"/>
        <end position="234"/>
    </location>
</feature>
<evidence type="ECO:0000313" key="4">
    <source>
        <dbReference type="Proteomes" id="UP000655830"/>
    </source>
</evidence>
<keyword evidence="3" id="KW-0378">Hydrolase</keyword>
<feature type="transmembrane region" description="Helical" evidence="1">
    <location>
        <begin position="140"/>
        <end position="161"/>
    </location>
</feature>
<keyword evidence="4" id="KW-1185">Reference proteome</keyword>
<dbReference type="Pfam" id="PF02517">
    <property type="entry name" value="Rce1-like"/>
    <property type="match status" value="1"/>
</dbReference>
<dbReference type="GO" id="GO:0080120">
    <property type="term" value="P:CAAX-box protein maturation"/>
    <property type="evidence" value="ECO:0007669"/>
    <property type="project" value="UniProtKB-ARBA"/>
</dbReference>
<feature type="transmembrane region" description="Helical" evidence="1">
    <location>
        <begin position="102"/>
        <end position="120"/>
    </location>
</feature>
<reference evidence="3" key="1">
    <citation type="submission" date="2020-08" db="EMBL/GenBank/DDBJ databases">
        <title>Genome public.</title>
        <authorList>
            <person name="Liu C."/>
            <person name="Sun Q."/>
        </authorList>
    </citation>
    <scope>NUCLEOTIDE SEQUENCE</scope>
    <source>
        <strain evidence="3">NSJ-12</strain>
    </source>
</reference>
<feature type="transmembrane region" description="Helical" evidence="1">
    <location>
        <begin position="59"/>
        <end position="81"/>
    </location>
</feature>
<keyword evidence="1" id="KW-0812">Transmembrane</keyword>
<keyword evidence="3" id="KW-0482">Metalloprotease</keyword>
<feature type="transmembrane region" description="Helical" evidence="1">
    <location>
        <begin position="198"/>
        <end position="216"/>
    </location>
</feature>
<comment type="caution">
    <text evidence="3">The sequence shown here is derived from an EMBL/GenBank/DDBJ whole genome shotgun (WGS) entry which is preliminary data.</text>
</comment>
<feature type="transmembrane region" description="Helical" evidence="1">
    <location>
        <begin position="223"/>
        <end position="243"/>
    </location>
</feature>
<keyword evidence="1" id="KW-0472">Membrane</keyword>
<accession>A0A926IF91</accession>
<feature type="transmembrane region" description="Helical" evidence="1">
    <location>
        <begin position="263"/>
        <end position="288"/>
    </location>
</feature>
<dbReference type="GO" id="GO:0004175">
    <property type="term" value="F:endopeptidase activity"/>
    <property type="evidence" value="ECO:0007669"/>
    <property type="project" value="UniProtKB-ARBA"/>
</dbReference>
<keyword evidence="3" id="KW-0645">Protease</keyword>
<evidence type="ECO:0000259" key="2">
    <source>
        <dbReference type="Pfam" id="PF02517"/>
    </source>
</evidence>
<evidence type="ECO:0000313" key="3">
    <source>
        <dbReference type="EMBL" id="MBC8580779.1"/>
    </source>
</evidence>